<feature type="transmembrane region" description="Helical" evidence="1">
    <location>
        <begin position="33"/>
        <end position="53"/>
    </location>
</feature>
<evidence type="ECO:0000313" key="2">
    <source>
        <dbReference type="EMBL" id="SVC57267.1"/>
    </source>
</evidence>
<protein>
    <submittedName>
        <fullName evidence="2">Uncharacterized protein</fullName>
    </submittedName>
</protein>
<feature type="non-terminal residue" evidence="2">
    <location>
        <position position="54"/>
    </location>
</feature>
<name>A0A382NAK9_9ZZZZ</name>
<reference evidence="2" key="1">
    <citation type="submission" date="2018-05" db="EMBL/GenBank/DDBJ databases">
        <authorList>
            <person name="Lanie J.A."/>
            <person name="Ng W.-L."/>
            <person name="Kazmierczak K.M."/>
            <person name="Andrzejewski T.M."/>
            <person name="Davidsen T.M."/>
            <person name="Wayne K.J."/>
            <person name="Tettelin H."/>
            <person name="Glass J.I."/>
            <person name="Rusch D."/>
            <person name="Podicherti R."/>
            <person name="Tsui H.-C.T."/>
            <person name="Winkler M.E."/>
        </authorList>
    </citation>
    <scope>NUCLEOTIDE SEQUENCE</scope>
</reference>
<keyword evidence="1" id="KW-0812">Transmembrane</keyword>
<proteinExistence type="predicted"/>
<keyword evidence="1" id="KW-0472">Membrane</keyword>
<gene>
    <name evidence="2" type="ORF">METZ01_LOCUS310121</name>
</gene>
<keyword evidence="1" id="KW-1133">Transmembrane helix</keyword>
<dbReference type="AlphaFoldDB" id="A0A382NAK9"/>
<dbReference type="EMBL" id="UINC01098611">
    <property type="protein sequence ID" value="SVC57267.1"/>
    <property type="molecule type" value="Genomic_DNA"/>
</dbReference>
<sequence length="54" mass="6150">MKMTDKNKFLFIPALALTGVVYSALFPVNRMSVEYGLPYIGYVFWFSLLATLVL</sequence>
<accession>A0A382NAK9</accession>
<evidence type="ECO:0000256" key="1">
    <source>
        <dbReference type="SAM" id="Phobius"/>
    </source>
</evidence>
<organism evidence="2">
    <name type="scientific">marine metagenome</name>
    <dbReference type="NCBI Taxonomy" id="408172"/>
    <lineage>
        <taxon>unclassified sequences</taxon>
        <taxon>metagenomes</taxon>
        <taxon>ecological metagenomes</taxon>
    </lineage>
</organism>